<protein>
    <submittedName>
        <fullName evidence="2">Uncharacterized protein</fullName>
    </submittedName>
</protein>
<reference evidence="3" key="1">
    <citation type="journal article" date="2019" name="Int. J. Syst. Evol. Microbiol.">
        <title>The Global Catalogue of Microorganisms (GCM) 10K type strain sequencing project: providing services to taxonomists for standard genome sequencing and annotation.</title>
        <authorList>
            <consortium name="The Broad Institute Genomics Platform"/>
            <consortium name="The Broad Institute Genome Sequencing Center for Infectious Disease"/>
            <person name="Wu L."/>
            <person name="Ma J."/>
        </authorList>
    </citation>
    <scope>NUCLEOTIDE SEQUENCE [LARGE SCALE GENOMIC DNA]</scope>
    <source>
        <strain evidence="3">CGMCC 4.7304</strain>
    </source>
</reference>
<dbReference type="EMBL" id="JBHSIY010000027">
    <property type="protein sequence ID" value="MFC4869207.1"/>
    <property type="molecule type" value="Genomic_DNA"/>
</dbReference>
<dbReference type="Proteomes" id="UP001595858">
    <property type="component" value="Unassembled WGS sequence"/>
</dbReference>
<feature type="non-terminal residue" evidence="2">
    <location>
        <position position="1"/>
    </location>
</feature>
<proteinExistence type="predicted"/>
<feature type="non-terminal residue" evidence="2">
    <location>
        <position position="241"/>
    </location>
</feature>
<evidence type="ECO:0000256" key="1">
    <source>
        <dbReference type="SAM" id="MobiDB-lite"/>
    </source>
</evidence>
<feature type="compositionally biased region" description="Pro residues" evidence="1">
    <location>
        <begin position="10"/>
        <end position="63"/>
    </location>
</feature>
<comment type="caution">
    <text evidence="2">The sequence shown here is derived from an EMBL/GenBank/DDBJ whole genome shotgun (WGS) entry which is preliminary data.</text>
</comment>
<name>A0ABV9SSE1_9ACTN</name>
<keyword evidence="3" id="KW-1185">Reference proteome</keyword>
<evidence type="ECO:0000313" key="3">
    <source>
        <dbReference type="Proteomes" id="UP001595858"/>
    </source>
</evidence>
<evidence type="ECO:0000313" key="2">
    <source>
        <dbReference type="EMBL" id="MFC4869207.1"/>
    </source>
</evidence>
<feature type="region of interest" description="Disordered" evidence="1">
    <location>
        <begin position="1"/>
        <end position="69"/>
    </location>
</feature>
<accession>A0ABV9SSE1</accession>
<sequence length="241" mass="25837">RNNLDILTNTPPPRIDTDPPPVKPDPEPIPDPIPDPPMPKPETIPQPVPEPRTPEPETFPTPDPDTAKNLNADLAAAFNKHHGDLTGAYTPNQVHTPFDRPTTATQLRDDLTDVFTKHLADTIGTQAAKNAAHAYTDALIRNWGKNTLNDDLAKALSDTGIPPHLRTHLTRTVPDTLTHNLGAYLANPHMRAQILAMAAATGAFEGYIGEGTTNALLTDEGFKAHGYSATAGASQAGIQNI</sequence>
<organism evidence="2 3">
    <name type="scientific">Streptomonospora arabica</name>
    <dbReference type="NCBI Taxonomy" id="412417"/>
    <lineage>
        <taxon>Bacteria</taxon>
        <taxon>Bacillati</taxon>
        <taxon>Actinomycetota</taxon>
        <taxon>Actinomycetes</taxon>
        <taxon>Streptosporangiales</taxon>
        <taxon>Nocardiopsidaceae</taxon>
        <taxon>Streptomonospora</taxon>
    </lineage>
</organism>
<gene>
    <name evidence="2" type="ORF">ACFPCZ_21455</name>
</gene>